<feature type="transmembrane region" description="Helical" evidence="1">
    <location>
        <begin position="345"/>
        <end position="363"/>
    </location>
</feature>
<protein>
    <recommendedName>
        <fullName evidence="4">Integral membrane protein</fullName>
    </recommendedName>
</protein>
<evidence type="ECO:0000313" key="2">
    <source>
        <dbReference type="EMBL" id="MDI3422502.1"/>
    </source>
</evidence>
<evidence type="ECO:0000256" key="1">
    <source>
        <dbReference type="SAM" id="Phobius"/>
    </source>
</evidence>
<feature type="transmembrane region" description="Helical" evidence="1">
    <location>
        <begin position="279"/>
        <end position="295"/>
    </location>
</feature>
<name>A0ABT6T6I6_9ACTN</name>
<feature type="transmembrane region" description="Helical" evidence="1">
    <location>
        <begin position="370"/>
        <end position="389"/>
    </location>
</feature>
<keyword evidence="1" id="KW-1133">Transmembrane helix</keyword>
<accession>A0ABT6T6I6</accession>
<feature type="transmembrane region" description="Helical" evidence="1">
    <location>
        <begin position="82"/>
        <end position="100"/>
    </location>
</feature>
<reference evidence="2 3" key="1">
    <citation type="submission" date="2023-05" db="EMBL/GenBank/DDBJ databases">
        <title>Draft genome sequence of Streptomyces sp. B-S-A12 isolated from a cave soil in Thailand.</title>
        <authorList>
            <person name="Chamroensaksri N."/>
            <person name="Muangham S."/>
        </authorList>
    </citation>
    <scope>NUCLEOTIDE SEQUENCE [LARGE SCALE GENOMIC DNA]</scope>
    <source>
        <strain evidence="2 3">B-S-A12</strain>
    </source>
</reference>
<keyword evidence="3" id="KW-1185">Reference proteome</keyword>
<dbReference type="EMBL" id="JASCIS010000037">
    <property type="protein sequence ID" value="MDI3422502.1"/>
    <property type="molecule type" value="Genomic_DNA"/>
</dbReference>
<keyword evidence="1" id="KW-0472">Membrane</keyword>
<feature type="transmembrane region" description="Helical" evidence="1">
    <location>
        <begin position="311"/>
        <end position="333"/>
    </location>
</feature>
<sequence length="486" mass="51277">MPPPHLTPPRRDHRALLLVCVGFAVLPALLVPLSLPLGWDEIVYAGRFASYAQGLDVPFEAPRTRGVPALMAPVAGWSDHVVLLRVWLSLLAGVALYVGYVPWLRVLRARPYVVPLAAAGYGSLWFTLFYVGSAMPNHYTAMGATAAVGWFLCLRAGHGTFLRGSAGLAVGLALATLTRPNDAAWIVAPLLLAVVVHRPRQSGRRALAAMAVGVLAGLVPWVVESELRFGGVRERLALASEQQGGLRPRFNLPAVINALDGPLLCRPCAAAGPSLPTALWWYVLPVLVVAGVWLVRRGRGRTAVDGGPDDVPVAAVVLPVIVAGSASVTYLFLLDYSAARFLLPAYALLALPAAVAARALWGAARGRGRVAVGALALAVVGHLGVQLAVARAHAGIQAEARGDWHRITAALRAAGVDRGCVLDGNSMVIPVAYTAGCAPAIQHPDSPPDAWVLRNAEPPRTPGELRVIPVPGTYNAGWRIAVPQQR</sequence>
<feature type="transmembrane region" description="Helical" evidence="1">
    <location>
        <begin position="15"/>
        <end position="35"/>
    </location>
</feature>
<dbReference type="RefSeq" id="WP_282538351.1">
    <property type="nucleotide sequence ID" value="NZ_JASCIS010000037.1"/>
</dbReference>
<keyword evidence="1" id="KW-0812">Transmembrane</keyword>
<proteinExistence type="predicted"/>
<feature type="transmembrane region" description="Helical" evidence="1">
    <location>
        <begin position="206"/>
        <end position="223"/>
    </location>
</feature>
<organism evidence="2 3">
    <name type="scientific">Streptomyces luteolus</name>
    <dbReference type="NCBI Taxonomy" id="3043615"/>
    <lineage>
        <taxon>Bacteria</taxon>
        <taxon>Bacillati</taxon>
        <taxon>Actinomycetota</taxon>
        <taxon>Actinomycetes</taxon>
        <taxon>Kitasatosporales</taxon>
        <taxon>Streptomycetaceae</taxon>
        <taxon>Streptomyces</taxon>
    </lineage>
</organism>
<feature type="transmembrane region" description="Helical" evidence="1">
    <location>
        <begin position="112"/>
        <end position="131"/>
    </location>
</feature>
<evidence type="ECO:0000313" key="3">
    <source>
        <dbReference type="Proteomes" id="UP001237105"/>
    </source>
</evidence>
<dbReference type="Proteomes" id="UP001237105">
    <property type="component" value="Unassembled WGS sequence"/>
</dbReference>
<comment type="caution">
    <text evidence="2">The sequence shown here is derived from an EMBL/GenBank/DDBJ whole genome shotgun (WGS) entry which is preliminary data.</text>
</comment>
<gene>
    <name evidence="2" type="ORF">QIT00_28835</name>
</gene>
<evidence type="ECO:0008006" key="4">
    <source>
        <dbReference type="Google" id="ProtNLM"/>
    </source>
</evidence>